<organism evidence="5 6">
    <name type="scientific">Microbaculum marinisediminis</name>
    <dbReference type="NCBI Taxonomy" id="2931392"/>
    <lineage>
        <taxon>Bacteria</taxon>
        <taxon>Pseudomonadati</taxon>
        <taxon>Pseudomonadota</taxon>
        <taxon>Alphaproteobacteria</taxon>
        <taxon>Hyphomicrobiales</taxon>
        <taxon>Tepidamorphaceae</taxon>
        <taxon>Microbaculum</taxon>
    </lineage>
</organism>
<evidence type="ECO:0000313" key="6">
    <source>
        <dbReference type="Proteomes" id="UP001320898"/>
    </source>
</evidence>
<evidence type="ECO:0000256" key="1">
    <source>
        <dbReference type="ARBA" id="ARBA00009759"/>
    </source>
</evidence>
<dbReference type="GO" id="GO:0046854">
    <property type="term" value="P:phosphatidylinositol phosphate biosynthetic process"/>
    <property type="evidence" value="ECO:0007669"/>
    <property type="project" value="InterPro"/>
</dbReference>
<dbReference type="GO" id="GO:0006020">
    <property type="term" value="P:inositol metabolic process"/>
    <property type="evidence" value="ECO:0007669"/>
    <property type="project" value="TreeGrafter"/>
</dbReference>
<dbReference type="Gene3D" id="3.40.190.80">
    <property type="match status" value="1"/>
</dbReference>
<accession>A0AAW5QQK7</accession>
<evidence type="ECO:0000256" key="2">
    <source>
        <dbReference type="ARBA" id="ARBA00022723"/>
    </source>
</evidence>
<dbReference type="EMBL" id="JALIDZ010000001">
    <property type="protein sequence ID" value="MCT8970361.1"/>
    <property type="molecule type" value="Genomic_DNA"/>
</dbReference>
<feature type="binding site" evidence="4">
    <location>
        <position position="208"/>
    </location>
    <ligand>
        <name>Mg(2+)</name>
        <dbReference type="ChEBI" id="CHEBI:18420"/>
        <label>1</label>
        <note>catalytic</note>
    </ligand>
</feature>
<dbReference type="GO" id="GO:0007165">
    <property type="term" value="P:signal transduction"/>
    <property type="evidence" value="ECO:0007669"/>
    <property type="project" value="TreeGrafter"/>
</dbReference>
<dbReference type="GO" id="GO:0046872">
    <property type="term" value="F:metal ion binding"/>
    <property type="evidence" value="ECO:0007669"/>
    <property type="project" value="UniProtKB-KW"/>
</dbReference>
<dbReference type="RefSeq" id="WP_261613929.1">
    <property type="nucleotide sequence ID" value="NZ_JALIDZ010000001.1"/>
</dbReference>
<dbReference type="PANTHER" id="PTHR20854">
    <property type="entry name" value="INOSITOL MONOPHOSPHATASE"/>
    <property type="match status" value="1"/>
</dbReference>
<dbReference type="Gene3D" id="3.30.540.10">
    <property type="entry name" value="Fructose-1,6-Bisphosphatase, subunit A, domain 1"/>
    <property type="match status" value="1"/>
</dbReference>
<name>A0AAW5QQK7_9HYPH</name>
<dbReference type="AlphaFoldDB" id="A0AAW5QQK7"/>
<evidence type="ECO:0000313" key="5">
    <source>
        <dbReference type="EMBL" id="MCT8970361.1"/>
    </source>
</evidence>
<keyword evidence="2 4" id="KW-0479">Metal-binding</keyword>
<reference evidence="5 6" key="1">
    <citation type="submission" date="2022-04" db="EMBL/GenBank/DDBJ databases">
        <authorList>
            <person name="Ye Y.-Q."/>
            <person name="Du Z.-J."/>
        </authorList>
    </citation>
    <scope>NUCLEOTIDE SEQUENCE [LARGE SCALE GENOMIC DNA]</scope>
    <source>
        <strain evidence="5 6">A6E488</strain>
    </source>
</reference>
<keyword evidence="3 4" id="KW-0460">Magnesium</keyword>
<feature type="binding site" evidence="4">
    <location>
        <position position="90"/>
    </location>
    <ligand>
        <name>Mg(2+)</name>
        <dbReference type="ChEBI" id="CHEBI:18420"/>
        <label>2</label>
    </ligand>
</feature>
<protein>
    <submittedName>
        <fullName evidence="5">3'(2'),5'-bisphosphate nucleotidase CysQ</fullName>
    </submittedName>
</protein>
<feature type="binding site" evidence="4">
    <location>
        <position position="89"/>
    </location>
    <ligand>
        <name>Mg(2+)</name>
        <dbReference type="ChEBI" id="CHEBI:18420"/>
        <label>1</label>
        <note>catalytic</note>
    </ligand>
</feature>
<dbReference type="Proteomes" id="UP001320898">
    <property type="component" value="Unassembled WGS sequence"/>
</dbReference>
<dbReference type="GO" id="GO:0008934">
    <property type="term" value="F:inositol monophosphate 1-phosphatase activity"/>
    <property type="evidence" value="ECO:0007669"/>
    <property type="project" value="TreeGrafter"/>
</dbReference>
<gene>
    <name evidence="5" type="ORF">MUB46_00665</name>
</gene>
<comment type="cofactor">
    <cofactor evidence="4">
        <name>Mg(2+)</name>
        <dbReference type="ChEBI" id="CHEBI:18420"/>
    </cofactor>
</comment>
<proteinExistence type="inferred from homology"/>
<dbReference type="PRINTS" id="PR00377">
    <property type="entry name" value="IMPHPHTASES"/>
</dbReference>
<feature type="binding site" evidence="4">
    <location>
        <position position="69"/>
    </location>
    <ligand>
        <name>Mg(2+)</name>
        <dbReference type="ChEBI" id="CHEBI:18420"/>
        <label>1</label>
        <note>catalytic</note>
    </ligand>
</feature>
<feature type="binding site" evidence="4">
    <location>
        <position position="87"/>
    </location>
    <ligand>
        <name>Mg(2+)</name>
        <dbReference type="ChEBI" id="CHEBI:18420"/>
        <label>1</label>
        <note>catalytic</note>
    </ligand>
</feature>
<dbReference type="PANTHER" id="PTHR20854:SF4">
    <property type="entry name" value="INOSITOL-1-MONOPHOSPHATASE-RELATED"/>
    <property type="match status" value="1"/>
</dbReference>
<dbReference type="PROSITE" id="PS00630">
    <property type="entry name" value="IMP_2"/>
    <property type="match status" value="1"/>
</dbReference>
<dbReference type="InterPro" id="IPR020550">
    <property type="entry name" value="Inositol_monophosphatase_CS"/>
</dbReference>
<evidence type="ECO:0000256" key="3">
    <source>
        <dbReference type="ARBA" id="ARBA00022842"/>
    </source>
</evidence>
<dbReference type="InterPro" id="IPR000760">
    <property type="entry name" value="Inositol_monophosphatase-like"/>
</dbReference>
<sequence>MSDIDRKDLDMISAVAREAGALALEYFRGDPRRWNKHDQSIVTEADIALDDLLHARLTGYRPDYGWLSEERPDDGSRHEAARVIIVDPIDGTRAFVERTDEWVVSIGVVENGASVAGVLYNPVRDELWAARSGSGATLNGAKLAVSDCSSLESAKIAASKKAIAQAGVENARFAEDRRFLKSLAHRLARVASGDVDAALATSGSADWDLAAALVIVQEAGGIVTDFEGAPIRLNGASARHPAFFAAGRRLHGAILAAIGHENT</sequence>
<evidence type="ECO:0000256" key="4">
    <source>
        <dbReference type="PIRSR" id="PIRSR600760-2"/>
    </source>
</evidence>
<dbReference type="Pfam" id="PF00459">
    <property type="entry name" value="Inositol_P"/>
    <property type="match status" value="1"/>
</dbReference>
<keyword evidence="6" id="KW-1185">Reference proteome</keyword>
<comment type="similarity">
    <text evidence="1">Belongs to the inositol monophosphatase superfamily.</text>
</comment>
<dbReference type="CDD" id="cd01638">
    <property type="entry name" value="CysQ"/>
    <property type="match status" value="1"/>
</dbReference>
<comment type="caution">
    <text evidence="5">The sequence shown here is derived from an EMBL/GenBank/DDBJ whole genome shotgun (WGS) entry which is preliminary data.</text>
</comment>
<dbReference type="SUPFAM" id="SSF56655">
    <property type="entry name" value="Carbohydrate phosphatase"/>
    <property type="match status" value="1"/>
</dbReference>